<dbReference type="PROSITE" id="PS51257">
    <property type="entry name" value="PROKAR_LIPOPROTEIN"/>
    <property type="match status" value="1"/>
</dbReference>
<accession>A0AAW9S9P9</accession>
<dbReference type="AlphaFoldDB" id="A0AAW9S9P9"/>
<proteinExistence type="predicted"/>
<comment type="caution">
    <text evidence="1">The sequence shown here is derived from an EMBL/GenBank/DDBJ whole genome shotgun (WGS) entry which is preliminary data.</text>
</comment>
<sequence length="152" mass="17779">MKAIFFTLLVIFCACKDNKGKNCKISENDLKSNGFRAWQVKTTDHEGKEVIIDMNKTYSKEFGDTSIVFQLDNKREVYKKDLYIPIEPSEKVIETFTRNNSDFIHLIDKDSMKNDYLYHRKSKILYEVSLSNSRKKIYLTQVTGCLTLDIDI</sequence>
<name>A0AAW9S9P9_9BACT</name>
<reference evidence="1 2" key="1">
    <citation type="submission" date="2024-04" db="EMBL/GenBank/DDBJ databases">
        <title>Novel genus in family Flammeovirgaceae.</title>
        <authorList>
            <person name="Nguyen T.H."/>
            <person name="Vuong T.Q."/>
            <person name="Le H."/>
            <person name="Kim S.-G."/>
        </authorList>
    </citation>
    <scope>NUCLEOTIDE SEQUENCE [LARGE SCALE GENOMIC DNA]</scope>
    <source>
        <strain evidence="1 2">JCM 23209</strain>
    </source>
</reference>
<organism evidence="1 2">
    <name type="scientific">Rapidithrix thailandica</name>
    <dbReference type="NCBI Taxonomy" id="413964"/>
    <lineage>
        <taxon>Bacteria</taxon>
        <taxon>Pseudomonadati</taxon>
        <taxon>Bacteroidota</taxon>
        <taxon>Cytophagia</taxon>
        <taxon>Cytophagales</taxon>
        <taxon>Flammeovirgaceae</taxon>
        <taxon>Rapidithrix</taxon>
    </lineage>
</organism>
<evidence type="ECO:0000313" key="1">
    <source>
        <dbReference type="EMBL" id="MEN7547631.1"/>
    </source>
</evidence>
<dbReference type="EMBL" id="JBDKWZ010000003">
    <property type="protein sequence ID" value="MEN7547631.1"/>
    <property type="molecule type" value="Genomic_DNA"/>
</dbReference>
<evidence type="ECO:0000313" key="2">
    <source>
        <dbReference type="Proteomes" id="UP001403385"/>
    </source>
</evidence>
<dbReference type="RefSeq" id="WP_346820418.1">
    <property type="nucleotide sequence ID" value="NZ_JBDKWZ010000003.1"/>
</dbReference>
<evidence type="ECO:0008006" key="3">
    <source>
        <dbReference type="Google" id="ProtNLM"/>
    </source>
</evidence>
<dbReference type="Proteomes" id="UP001403385">
    <property type="component" value="Unassembled WGS sequence"/>
</dbReference>
<keyword evidence="2" id="KW-1185">Reference proteome</keyword>
<gene>
    <name evidence="1" type="ORF">AAG747_06920</name>
</gene>
<protein>
    <recommendedName>
        <fullName evidence="3">Lipoprotein</fullName>
    </recommendedName>
</protein>